<feature type="transmembrane region" description="Helical" evidence="7">
    <location>
        <begin position="64"/>
        <end position="89"/>
    </location>
</feature>
<dbReference type="EMBL" id="CP110615">
    <property type="protein sequence ID" value="UZJ23639.1"/>
    <property type="molecule type" value="Genomic_DNA"/>
</dbReference>
<dbReference type="InterPro" id="IPR032816">
    <property type="entry name" value="VTT_dom"/>
</dbReference>
<feature type="region of interest" description="Disordered" evidence="8">
    <location>
        <begin position="206"/>
        <end position="242"/>
    </location>
</feature>
<protein>
    <recommendedName>
        <fullName evidence="7">TVP38/TMEM64 family membrane protein</fullName>
    </recommendedName>
</protein>
<keyword evidence="6 7" id="KW-0472">Membrane</keyword>
<evidence type="ECO:0000313" key="10">
    <source>
        <dbReference type="EMBL" id="UZJ23639.1"/>
    </source>
</evidence>
<evidence type="ECO:0000256" key="4">
    <source>
        <dbReference type="ARBA" id="ARBA00022692"/>
    </source>
</evidence>
<dbReference type="PANTHER" id="PTHR12677">
    <property type="entry name" value="GOLGI APPARATUS MEMBRANE PROTEIN TVP38-RELATED"/>
    <property type="match status" value="1"/>
</dbReference>
<feature type="transmembrane region" description="Helical" evidence="7">
    <location>
        <begin position="35"/>
        <end position="52"/>
    </location>
</feature>
<evidence type="ECO:0000256" key="6">
    <source>
        <dbReference type="ARBA" id="ARBA00023136"/>
    </source>
</evidence>
<feature type="transmembrane region" description="Helical" evidence="7">
    <location>
        <begin position="118"/>
        <end position="137"/>
    </location>
</feature>
<dbReference type="Proteomes" id="UP001164965">
    <property type="component" value="Chromosome"/>
</dbReference>
<sequence length="242" mass="24653">MFALVAILAAGGVFVAVEGLPDAQHLRVRVTEAGPAGPALFVLLYALVTLLPPPKNVFAALSGVLFGLLLGIVVVLLAALLGAAAAFALSRVLGRDAIERITGARIARVEAVLNRRGMLAVLAVRLVPVLPFTVINYAAGLTSVRKRDYAIGTAAGIVPGTVSFVALGAFGTTPGSWPFVLAVTALIILTGGGLLVARRSRRDHSVAVPSTRVDRGQDAAAAKTPSRVSAKAGPSPGTGSKL</sequence>
<keyword evidence="5 7" id="KW-1133">Transmembrane helix</keyword>
<reference evidence="10" key="1">
    <citation type="submission" date="2022-10" db="EMBL/GenBank/DDBJ databases">
        <title>Rhodococcus sp.75.</title>
        <authorList>
            <person name="Sun M."/>
        </authorList>
    </citation>
    <scope>NUCLEOTIDE SEQUENCE</scope>
    <source>
        <strain evidence="10">75</strain>
    </source>
</reference>
<feature type="transmembrane region" description="Helical" evidence="7">
    <location>
        <begin position="149"/>
        <end position="170"/>
    </location>
</feature>
<dbReference type="RefSeq" id="WP_265381746.1">
    <property type="nucleotide sequence ID" value="NZ_CP110615.1"/>
</dbReference>
<evidence type="ECO:0000256" key="1">
    <source>
        <dbReference type="ARBA" id="ARBA00004651"/>
    </source>
</evidence>
<keyword evidence="4 7" id="KW-0812">Transmembrane</keyword>
<evidence type="ECO:0000259" key="9">
    <source>
        <dbReference type="Pfam" id="PF09335"/>
    </source>
</evidence>
<evidence type="ECO:0000256" key="5">
    <source>
        <dbReference type="ARBA" id="ARBA00022989"/>
    </source>
</evidence>
<evidence type="ECO:0000256" key="7">
    <source>
        <dbReference type="RuleBase" id="RU366058"/>
    </source>
</evidence>
<evidence type="ECO:0000256" key="3">
    <source>
        <dbReference type="ARBA" id="ARBA00022475"/>
    </source>
</evidence>
<accession>A0ABY6NW66</accession>
<proteinExistence type="inferred from homology"/>
<evidence type="ECO:0000256" key="2">
    <source>
        <dbReference type="ARBA" id="ARBA00008640"/>
    </source>
</evidence>
<evidence type="ECO:0000256" key="8">
    <source>
        <dbReference type="SAM" id="MobiDB-lite"/>
    </source>
</evidence>
<name>A0ABY6NW66_9NOCA</name>
<evidence type="ECO:0000313" key="11">
    <source>
        <dbReference type="Proteomes" id="UP001164965"/>
    </source>
</evidence>
<keyword evidence="3 7" id="KW-1003">Cell membrane</keyword>
<keyword evidence="11" id="KW-1185">Reference proteome</keyword>
<comment type="subcellular location">
    <subcellularLocation>
        <location evidence="1 7">Cell membrane</location>
        <topology evidence="1 7">Multi-pass membrane protein</topology>
    </subcellularLocation>
</comment>
<feature type="domain" description="VTT" evidence="9">
    <location>
        <begin position="54"/>
        <end position="169"/>
    </location>
</feature>
<dbReference type="InterPro" id="IPR015414">
    <property type="entry name" value="TMEM64"/>
</dbReference>
<dbReference type="Pfam" id="PF09335">
    <property type="entry name" value="VTT_dom"/>
    <property type="match status" value="1"/>
</dbReference>
<organism evidence="10 11">
    <name type="scientific">Rhodococcus antarcticus</name>
    <dbReference type="NCBI Taxonomy" id="2987751"/>
    <lineage>
        <taxon>Bacteria</taxon>
        <taxon>Bacillati</taxon>
        <taxon>Actinomycetota</taxon>
        <taxon>Actinomycetes</taxon>
        <taxon>Mycobacteriales</taxon>
        <taxon>Nocardiaceae</taxon>
        <taxon>Rhodococcus</taxon>
    </lineage>
</organism>
<dbReference type="PANTHER" id="PTHR12677:SF59">
    <property type="entry name" value="GOLGI APPARATUS MEMBRANE PROTEIN TVP38-RELATED"/>
    <property type="match status" value="1"/>
</dbReference>
<feature type="transmembrane region" description="Helical" evidence="7">
    <location>
        <begin position="176"/>
        <end position="197"/>
    </location>
</feature>
<comment type="similarity">
    <text evidence="2 7">Belongs to the TVP38/TMEM64 family.</text>
</comment>
<gene>
    <name evidence="10" type="ORF">RHODO2019_10470</name>
</gene>